<accession>A0A5B7I7T5</accession>
<sequence>MEGRDDEREVSLSRVPMYYLWSWMEGRTEGRRERGRDERTEGWREGEKEGGKEGRREGVEWRHKALHITSPAK</sequence>
<keyword evidence="3" id="KW-1185">Reference proteome</keyword>
<feature type="region of interest" description="Disordered" evidence="1">
    <location>
        <begin position="27"/>
        <end position="73"/>
    </location>
</feature>
<evidence type="ECO:0000313" key="3">
    <source>
        <dbReference type="Proteomes" id="UP000324222"/>
    </source>
</evidence>
<reference evidence="2 3" key="1">
    <citation type="submission" date="2019-05" db="EMBL/GenBank/DDBJ databases">
        <title>Another draft genome of Portunus trituberculatus and its Hox gene families provides insights of decapod evolution.</title>
        <authorList>
            <person name="Jeong J.-H."/>
            <person name="Song I."/>
            <person name="Kim S."/>
            <person name="Choi T."/>
            <person name="Kim D."/>
            <person name="Ryu S."/>
            <person name="Kim W."/>
        </authorList>
    </citation>
    <scope>NUCLEOTIDE SEQUENCE [LARGE SCALE GENOMIC DNA]</scope>
    <source>
        <tissue evidence="2">Muscle</tissue>
    </source>
</reference>
<dbReference type="EMBL" id="VSRR010044585">
    <property type="protein sequence ID" value="MPC76928.1"/>
    <property type="molecule type" value="Genomic_DNA"/>
</dbReference>
<evidence type="ECO:0000256" key="1">
    <source>
        <dbReference type="SAM" id="MobiDB-lite"/>
    </source>
</evidence>
<proteinExistence type="predicted"/>
<organism evidence="2 3">
    <name type="scientific">Portunus trituberculatus</name>
    <name type="common">Swimming crab</name>
    <name type="synonym">Neptunus trituberculatus</name>
    <dbReference type="NCBI Taxonomy" id="210409"/>
    <lineage>
        <taxon>Eukaryota</taxon>
        <taxon>Metazoa</taxon>
        <taxon>Ecdysozoa</taxon>
        <taxon>Arthropoda</taxon>
        <taxon>Crustacea</taxon>
        <taxon>Multicrustacea</taxon>
        <taxon>Malacostraca</taxon>
        <taxon>Eumalacostraca</taxon>
        <taxon>Eucarida</taxon>
        <taxon>Decapoda</taxon>
        <taxon>Pleocyemata</taxon>
        <taxon>Brachyura</taxon>
        <taxon>Eubrachyura</taxon>
        <taxon>Portunoidea</taxon>
        <taxon>Portunidae</taxon>
        <taxon>Portuninae</taxon>
        <taxon>Portunus</taxon>
    </lineage>
</organism>
<dbReference type="AlphaFoldDB" id="A0A5B7I7T5"/>
<feature type="compositionally biased region" description="Basic and acidic residues" evidence="1">
    <location>
        <begin position="27"/>
        <end position="63"/>
    </location>
</feature>
<protein>
    <submittedName>
        <fullName evidence="2">Uncharacterized protein</fullName>
    </submittedName>
</protein>
<comment type="caution">
    <text evidence="2">The sequence shown here is derived from an EMBL/GenBank/DDBJ whole genome shotgun (WGS) entry which is preliminary data.</text>
</comment>
<gene>
    <name evidence="2" type="ORF">E2C01_071364</name>
</gene>
<dbReference type="Proteomes" id="UP000324222">
    <property type="component" value="Unassembled WGS sequence"/>
</dbReference>
<evidence type="ECO:0000313" key="2">
    <source>
        <dbReference type="EMBL" id="MPC76928.1"/>
    </source>
</evidence>
<name>A0A5B7I7T5_PORTR</name>